<dbReference type="Proteomes" id="UP000275256">
    <property type="component" value="Unassembled WGS sequence"/>
</dbReference>
<dbReference type="InterPro" id="IPR045596">
    <property type="entry name" value="DUF6459"/>
</dbReference>
<keyword evidence="2" id="KW-1185">Reference proteome</keyword>
<reference evidence="1 2" key="1">
    <citation type="submission" date="2018-10" db="EMBL/GenBank/DDBJ databases">
        <title>Tessaracoccus antarcticuss sp. nov., isolated from sediment.</title>
        <authorList>
            <person name="Zhou L.Y."/>
            <person name="Du Z.J."/>
        </authorList>
    </citation>
    <scope>NUCLEOTIDE SEQUENCE [LARGE SCALE GENOMIC DNA]</scope>
    <source>
        <strain evidence="1 2">JDX10</strain>
    </source>
</reference>
<proteinExistence type="predicted"/>
<dbReference type="Pfam" id="PF20060">
    <property type="entry name" value="DUF6459"/>
    <property type="match status" value="1"/>
</dbReference>
<name>A0A3M0GFZ4_9ACTN</name>
<dbReference type="RefSeq" id="WP_121901529.1">
    <property type="nucleotide sequence ID" value="NZ_REFW01000002.1"/>
</dbReference>
<dbReference type="AlphaFoldDB" id="A0A3M0GFZ4"/>
<gene>
    <name evidence="1" type="ORF">EAX62_10095</name>
</gene>
<evidence type="ECO:0000313" key="1">
    <source>
        <dbReference type="EMBL" id="RMB60049.1"/>
    </source>
</evidence>
<accession>A0A3M0GFZ4</accession>
<dbReference type="OrthoDB" id="3731420at2"/>
<sequence length="123" mass="13381">MSTDLDRRPPEITSAGIHLAPMPPQALGLVFATFEALLGRRGLHPLRPWMAPGAFLSLASHVDAGTFCQSSLGRLRIQMPSRGAIEATARVSKGQRWLACTVRLDRADRWLCSELSVIGCASR</sequence>
<evidence type="ECO:0000313" key="2">
    <source>
        <dbReference type="Proteomes" id="UP000275256"/>
    </source>
</evidence>
<comment type="caution">
    <text evidence="1">The sequence shown here is derived from an EMBL/GenBank/DDBJ whole genome shotgun (WGS) entry which is preliminary data.</text>
</comment>
<dbReference type="EMBL" id="REFW01000002">
    <property type="protein sequence ID" value="RMB60049.1"/>
    <property type="molecule type" value="Genomic_DNA"/>
</dbReference>
<protein>
    <submittedName>
        <fullName evidence="1">Uncharacterized protein</fullName>
    </submittedName>
</protein>
<organism evidence="1 2">
    <name type="scientific">Tessaracoccus antarcticus</name>
    <dbReference type="NCBI Taxonomy" id="2479848"/>
    <lineage>
        <taxon>Bacteria</taxon>
        <taxon>Bacillati</taxon>
        <taxon>Actinomycetota</taxon>
        <taxon>Actinomycetes</taxon>
        <taxon>Propionibacteriales</taxon>
        <taxon>Propionibacteriaceae</taxon>
        <taxon>Tessaracoccus</taxon>
    </lineage>
</organism>